<dbReference type="EC" id="1.1.1.267" evidence="9"/>
<feature type="domain" description="1-deoxy-D-xylulose 5-phosphate reductoisomerase C-terminal" evidence="11">
    <location>
        <begin position="154"/>
        <end position="239"/>
    </location>
</feature>
<dbReference type="KEGG" id="luo:HHL09_08070"/>
<dbReference type="GO" id="GO:0070402">
    <property type="term" value="F:NADPH binding"/>
    <property type="evidence" value="ECO:0007669"/>
    <property type="project" value="InterPro"/>
</dbReference>
<feature type="binding site" evidence="9">
    <location>
        <position position="23"/>
    </location>
    <ligand>
        <name>NADPH</name>
        <dbReference type="ChEBI" id="CHEBI:57783"/>
    </ligand>
</feature>
<keyword evidence="3 9" id="KW-0479">Metal-binding</keyword>
<comment type="catalytic activity">
    <reaction evidence="8">
        <text>2-C-methyl-D-erythritol 4-phosphate + NADP(+) = 1-deoxy-D-xylulose 5-phosphate + NADPH + H(+)</text>
        <dbReference type="Rhea" id="RHEA:13717"/>
        <dbReference type="ChEBI" id="CHEBI:15378"/>
        <dbReference type="ChEBI" id="CHEBI:57783"/>
        <dbReference type="ChEBI" id="CHEBI:57792"/>
        <dbReference type="ChEBI" id="CHEBI:58262"/>
        <dbReference type="ChEBI" id="CHEBI:58349"/>
        <dbReference type="EC" id="1.1.1.267"/>
    </reaction>
    <physiologicalReaction direction="right-to-left" evidence="8">
        <dbReference type="Rhea" id="RHEA:13719"/>
    </physiologicalReaction>
</comment>
<feature type="binding site" evidence="9">
    <location>
        <position position="231"/>
    </location>
    <ligand>
        <name>1-deoxy-D-xylulose 5-phosphate</name>
        <dbReference type="ChEBI" id="CHEBI:57792"/>
    </ligand>
</feature>
<dbReference type="GO" id="GO:0016853">
    <property type="term" value="F:isomerase activity"/>
    <property type="evidence" value="ECO:0007669"/>
    <property type="project" value="UniProtKB-KW"/>
</dbReference>
<evidence type="ECO:0000256" key="2">
    <source>
        <dbReference type="ARBA" id="ARBA00006825"/>
    </source>
</evidence>
<dbReference type="InterPro" id="IPR003821">
    <property type="entry name" value="DXP_reductoisomerase"/>
</dbReference>
<dbReference type="Gene3D" id="1.10.1740.10">
    <property type="match status" value="1"/>
</dbReference>
<dbReference type="SUPFAM" id="SSF55347">
    <property type="entry name" value="Glyceraldehyde-3-phosphate dehydrogenase-like, C-terminal domain"/>
    <property type="match status" value="1"/>
</dbReference>
<comment type="caution">
    <text evidence="9">Lacks conserved residue(s) required for the propagation of feature annotation.</text>
</comment>
<feature type="binding site" evidence="9">
    <location>
        <position position="222"/>
    </location>
    <ligand>
        <name>1-deoxy-D-xylulose 5-phosphate</name>
        <dbReference type="ChEBI" id="CHEBI:57792"/>
    </ligand>
</feature>
<keyword evidence="14" id="KW-1185">Reference proteome</keyword>
<feature type="binding site" evidence="9">
    <location>
        <position position="160"/>
    </location>
    <ligand>
        <name>1-deoxy-D-xylulose 5-phosphate</name>
        <dbReference type="ChEBI" id="CHEBI:57792"/>
    </ligand>
</feature>
<dbReference type="EMBL" id="CP051774">
    <property type="protein sequence ID" value="QJE95743.1"/>
    <property type="molecule type" value="Genomic_DNA"/>
</dbReference>
<feature type="binding site" evidence="9">
    <location>
        <position position="133"/>
    </location>
    <ligand>
        <name>1-deoxy-D-xylulose 5-phosphate</name>
        <dbReference type="ChEBI" id="CHEBI:57792"/>
    </ligand>
</feature>
<feature type="binding site" evidence="9">
    <location>
        <position position="215"/>
    </location>
    <ligand>
        <name>NADPH</name>
        <dbReference type="ChEBI" id="CHEBI:57783"/>
    </ligand>
</feature>
<accession>A0A858RI45</accession>
<keyword evidence="13" id="KW-0413">Isomerase</keyword>
<comment type="function">
    <text evidence="9">Catalyzes the NADPH-dependent rearrangement and reduction of 1-deoxy-D-xylulose-5-phosphate (DXP) to 2-C-methyl-D-erythritol 4-phosphate (MEP).</text>
</comment>
<evidence type="ECO:0000256" key="3">
    <source>
        <dbReference type="ARBA" id="ARBA00022723"/>
    </source>
</evidence>
<dbReference type="SUPFAM" id="SSF51735">
    <property type="entry name" value="NAD(P)-binding Rossmann-fold domains"/>
    <property type="match status" value="1"/>
</dbReference>
<feature type="binding site" evidence="9">
    <location>
        <position position="209"/>
    </location>
    <ligand>
        <name>1-deoxy-D-xylulose 5-phosphate</name>
        <dbReference type="ChEBI" id="CHEBI:57792"/>
    </ligand>
</feature>
<dbReference type="GO" id="GO:0030604">
    <property type="term" value="F:1-deoxy-D-xylulose-5-phosphate reductoisomerase activity"/>
    <property type="evidence" value="ECO:0007669"/>
    <property type="project" value="UniProtKB-UniRule"/>
</dbReference>
<dbReference type="HAMAP" id="MF_00183">
    <property type="entry name" value="DXP_reductoisom"/>
    <property type="match status" value="1"/>
</dbReference>
<evidence type="ECO:0000256" key="6">
    <source>
        <dbReference type="ARBA" id="ARBA00023211"/>
    </source>
</evidence>
<gene>
    <name evidence="9" type="primary">dxr</name>
    <name evidence="13" type="ORF">HHL09_08070</name>
</gene>
<dbReference type="GO" id="GO:0051484">
    <property type="term" value="P:isopentenyl diphosphate biosynthetic process, methylerythritol 4-phosphate pathway involved in terpenoid biosynthetic process"/>
    <property type="evidence" value="ECO:0007669"/>
    <property type="project" value="TreeGrafter"/>
</dbReference>
<dbReference type="RefSeq" id="WP_169454056.1">
    <property type="nucleotide sequence ID" value="NZ_CP051774.1"/>
</dbReference>
<feature type="binding site" evidence="9">
    <location>
        <position position="186"/>
    </location>
    <ligand>
        <name>1-deoxy-D-xylulose 5-phosphate</name>
        <dbReference type="ChEBI" id="CHEBI:57792"/>
    </ligand>
</feature>
<evidence type="ECO:0000259" key="11">
    <source>
        <dbReference type="Pfam" id="PF08436"/>
    </source>
</evidence>
<feature type="binding site" evidence="9">
    <location>
        <position position="227"/>
    </location>
    <ligand>
        <name>1-deoxy-D-xylulose 5-phosphate</name>
        <dbReference type="ChEBI" id="CHEBI:57792"/>
    </ligand>
</feature>
<comment type="similarity">
    <text evidence="2 9">Belongs to the DXR family.</text>
</comment>
<feature type="binding site" evidence="9">
    <location>
        <position position="24"/>
    </location>
    <ligand>
        <name>NADPH</name>
        <dbReference type="ChEBI" id="CHEBI:57783"/>
    </ligand>
</feature>
<keyword evidence="7 9" id="KW-0414">Isoprene biosynthesis</keyword>
<dbReference type="PIRSF" id="PIRSF006205">
    <property type="entry name" value="Dxp_reductismrs"/>
    <property type="match status" value="1"/>
</dbReference>
<feature type="binding site" evidence="9">
    <location>
        <position position="160"/>
    </location>
    <ligand>
        <name>Mn(2+)</name>
        <dbReference type="ChEBI" id="CHEBI:29035"/>
    </ligand>
</feature>
<organism evidence="13 14">
    <name type="scientific">Luteolibacter luteus</name>
    <dbReference type="NCBI Taxonomy" id="2728835"/>
    <lineage>
        <taxon>Bacteria</taxon>
        <taxon>Pseudomonadati</taxon>
        <taxon>Verrucomicrobiota</taxon>
        <taxon>Verrucomicrobiia</taxon>
        <taxon>Verrucomicrobiales</taxon>
        <taxon>Verrucomicrobiaceae</taxon>
        <taxon>Luteolibacter</taxon>
    </lineage>
</organism>
<dbReference type="InterPro" id="IPR013512">
    <property type="entry name" value="DXP_reductoisomerase_N"/>
</dbReference>
<feature type="binding site" evidence="9">
    <location>
        <position position="228"/>
    </location>
    <ligand>
        <name>1-deoxy-D-xylulose 5-phosphate</name>
        <dbReference type="ChEBI" id="CHEBI:57792"/>
    </ligand>
</feature>
<dbReference type="PANTHER" id="PTHR30525">
    <property type="entry name" value="1-DEOXY-D-XYLULOSE 5-PHOSPHATE REDUCTOISOMERASE"/>
    <property type="match status" value="1"/>
</dbReference>
<feature type="domain" description="1-deoxy-D-xylulose 5-phosphate reductoisomerase N-terminal" evidence="10">
    <location>
        <begin position="15"/>
        <end position="140"/>
    </location>
</feature>
<proteinExistence type="inferred from homology"/>
<evidence type="ECO:0000256" key="5">
    <source>
        <dbReference type="ARBA" id="ARBA00023002"/>
    </source>
</evidence>
<dbReference type="Pfam" id="PF13288">
    <property type="entry name" value="DXPR_C"/>
    <property type="match status" value="1"/>
</dbReference>
<keyword evidence="6 9" id="KW-0464">Manganese</keyword>
<dbReference type="InterPro" id="IPR036291">
    <property type="entry name" value="NAD(P)-bd_dom_sf"/>
</dbReference>
<feature type="binding site" evidence="9">
    <location>
        <position position="21"/>
    </location>
    <ligand>
        <name>NADPH</name>
        <dbReference type="ChEBI" id="CHEBI:57783"/>
    </ligand>
</feature>
<feature type="binding site" evidence="9">
    <location>
        <position position="158"/>
    </location>
    <ligand>
        <name>Mn(2+)</name>
        <dbReference type="ChEBI" id="CHEBI:29035"/>
    </ligand>
</feature>
<evidence type="ECO:0000259" key="10">
    <source>
        <dbReference type="Pfam" id="PF02670"/>
    </source>
</evidence>
<feature type="binding site" evidence="9">
    <location>
        <position position="231"/>
    </location>
    <ligand>
        <name>Mn(2+)</name>
        <dbReference type="ChEBI" id="CHEBI:29035"/>
    </ligand>
</feature>
<dbReference type="PANTHER" id="PTHR30525:SF0">
    <property type="entry name" value="1-DEOXY-D-XYLULOSE 5-PHOSPHATE REDUCTOISOMERASE, CHLOROPLASTIC"/>
    <property type="match status" value="1"/>
</dbReference>
<evidence type="ECO:0000313" key="14">
    <source>
        <dbReference type="Proteomes" id="UP000501812"/>
    </source>
</evidence>
<protein>
    <recommendedName>
        <fullName evidence="9">1-deoxy-D-xylulose 5-phosphate reductoisomerase</fullName>
        <shortName evidence="9">DXP reductoisomerase</shortName>
        <ecNumber evidence="9">1.1.1.267</ecNumber>
    </recommendedName>
    <alternativeName>
        <fullName evidence="9">1-deoxyxylulose-5-phosphate reductoisomerase</fullName>
    </alternativeName>
    <alternativeName>
        <fullName evidence="9">2-C-methyl-D-erythritol 4-phosphate synthase</fullName>
    </alternativeName>
</protein>
<dbReference type="SUPFAM" id="SSF69055">
    <property type="entry name" value="1-deoxy-D-xylulose-5-phosphate reductoisomerase, C-terminal domain"/>
    <property type="match status" value="1"/>
</dbReference>
<name>A0A858RI45_9BACT</name>
<evidence type="ECO:0000256" key="4">
    <source>
        <dbReference type="ARBA" id="ARBA00022857"/>
    </source>
</evidence>
<dbReference type="Pfam" id="PF02670">
    <property type="entry name" value="DXP_reductoisom"/>
    <property type="match status" value="1"/>
</dbReference>
<evidence type="ECO:0000256" key="9">
    <source>
        <dbReference type="HAMAP-Rule" id="MF_00183"/>
    </source>
</evidence>
<sequence>MDDVGVKCAPQRKRVVLLGSTGSIGKSTLEVARLLPERIELVGLAANGSVEALAAQARETGVTKVALHDASRVEELRALLPPGVTIFAGPEGLVELATLEEADMVLIAIVGTAGLHPALAAIEAGKDLAVASKEIFVMAGEVVTAAAEKRGVKLLPVDSEHNAIFQCLDGHRGGEKEVSRLILTASGGPFRTLPAEMLADVTLEQALKHPTWDMGRKITIDSATLFNKGLEMIEARWLFGIGMERIDVVVHPQSIVHSMVEFIDGSVLAQMSKTDMCFPIQYALTWPDRVAGGLQPLDFGKLARLDFEEPRQADFPALKLARDAGLMGGTLPAVFNAANEVAVDAFIAGSIRFPDIWRIVGEAMHRHQVAPANSLEAVIEADRWARETALAGCRGLPV</sequence>
<dbReference type="AlphaFoldDB" id="A0A858RI45"/>
<dbReference type="Gene3D" id="3.40.50.720">
    <property type="entry name" value="NAD(P)-binding Rossmann-like Domain"/>
    <property type="match status" value="1"/>
</dbReference>
<dbReference type="UniPathway" id="UPA00056">
    <property type="reaction ID" value="UER00092"/>
</dbReference>
<evidence type="ECO:0000313" key="13">
    <source>
        <dbReference type="EMBL" id="QJE95743.1"/>
    </source>
</evidence>
<dbReference type="GO" id="GO:0030145">
    <property type="term" value="F:manganese ion binding"/>
    <property type="evidence" value="ECO:0007669"/>
    <property type="project" value="TreeGrafter"/>
</dbReference>
<dbReference type="NCBIfam" id="TIGR00243">
    <property type="entry name" value="Dxr"/>
    <property type="match status" value="1"/>
</dbReference>
<dbReference type="InterPro" id="IPR036169">
    <property type="entry name" value="DXPR_C_sf"/>
</dbReference>
<feature type="binding site" evidence="9">
    <location>
        <position position="134"/>
    </location>
    <ligand>
        <name>NADPH</name>
        <dbReference type="ChEBI" id="CHEBI:57783"/>
    </ligand>
</feature>
<feature type="binding site" evidence="9">
    <location>
        <position position="159"/>
    </location>
    <ligand>
        <name>1-deoxy-D-xylulose 5-phosphate</name>
        <dbReference type="ChEBI" id="CHEBI:57792"/>
    </ligand>
</feature>
<dbReference type="NCBIfam" id="NF009114">
    <property type="entry name" value="PRK12464.1"/>
    <property type="match status" value="1"/>
</dbReference>
<feature type="binding site" evidence="9">
    <location>
        <position position="22"/>
    </location>
    <ligand>
        <name>NADPH</name>
        <dbReference type="ChEBI" id="CHEBI:57783"/>
    </ligand>
</feature>
<comment type="cofactor">
    <cofactor evidence="9">
        <name>Mg(2+)</name>
        <dbReference type="ChEBI" id="CHEBI:18420"/>
    </cofactor>
    <cofactor evidence="9">
        <name>Mn(2+)</name>
        <dbReference type="ChEBI" id="CHEBI:29035"/>
    </cofactor>
</comment>
<feature type="domain" description="DXP reductoisomerase C-terminal" evidence="12">
    <location>
        <begin position="271"/>
        <end position="387"/>
    </location>
</feature>
<keyword evidence="4 9" id="KW-0521">NADP</keyword>
<dbReference type="InterPro" id="IPR026877">
    <property type="entry name" value="DXPR_C"/>
</dbReference>
<keyword evidence="9" id="KW-0460">Magnesium</keyword>
<evidence type="ECO:0000259" key="12">
    <source>
        <dbReference type="Pfam" id="PF13288"/>
    </source>
</evidence>
<dbReference type="Proteomes" id="UP000501812">
    <property type="component" value="Chromosome"/>
</dbReference>
<dbReference type="InterPro" id="IPR013644">
    <property type="entry name" value="DXP_reductoisomerase_C"/>
</dbReference>
<keyword evidence="5 9" id="KW-0560">Oxidoreductase</keyword>
<comment type="pathway">
    <text evidence="1 9">Isoprenoid biosynthesis; isopentenyl diphosphate biosynthesis via DXP pathway; isopentenyl diphosphate from 1-deoxy-D-xylulose 5-phosphate: step 1/6.</text>
</comment>
<evidence type="ECO:0000256" key="7">
    <source>
        <dbReference type="ARBA" id="ARBA00023229"/>
    </source>
</evidence>
<evidence type="ECO:0000256" key="8">
    <source>
        <dbReference type="ARBA" id="ARBA00048543"/>
    </source>
</evidence>
<dbReference type="Pfam" id="PF08436">
    <property type="entry name" value="DXP_redisom_C"/>
    <property type="match status" value="1"/>
</dbReference>
<reference evidence="13 14" key="1">
    <citation type="submission" date="2020-04" db="EMBL/GenBank/DDBJ databases">
        <title>Luteolibacter sp. G-1-1-1 isolated from soil.</title>
        <authorList>
            <person name="Dahal R.H."/>
        </authorList>
    </citation>
    <scope>NUCLEOTIDE SEQUENCE [LARGE SCALE GENOMIC DNA]</scope>
    <source>
        <strain evidence="13 14">G-1-1-1</strain>
    </source>
</reference>
<evidence type="ECO:0000256" key="1">
    <source>
        <dbReference type="ARBA" id="ARBA00005094"/>
    </source>
</evidence>
<dbReference type="FunFam" id="3.40.50.720:FF:000045">
    <property type="entry name" value="1-deoxy-D-xylulose 5-phosphate reductoisomerase"/>
    <property type="match status" value="1"/>
</dbReference>